<dbReference type="InterPro" id="IPR011712">
    <property type="entry name" value="Sig_transdc_His_kin_sub3_dim/P"/>
</dbReference>
<dbReference type="Proteomes" id="UP000092389">
    <property type="component" value="Unassembled WGS sequence"/>
</dbReference>
<evidence type="ECO:0000313" key="11">
    <source>
        <dbReference type="EMBL" id="OBH76580.1"/>
    </source>
</evidence>
<evidence type="ECO:0000256" key="3">
    <source>
        <dbReference type="ARBA" id="ARBA00022553"/>
    </source>
</evidence>
<keyword evidence="9" id="KW-1133">Transmembrane helix</keyword>
<feature type="domain" description="Signal transduction histidine kinase subgroup 3 dimerisation and phosphoacceptor" evidence="10">
    <location>
        <begin position="190"/>
        <end position="254"/>
    </location>
</feature>
<evidence type="ECO:0000256" key="8">
    <source>
        <dbReference type="ARBA" id="ARBA00023012"/>
    </source>
</evidence>
<evidence type="ECO:0000313" key="12">
    <source>
        <dbReference type="Proteomes" id="UP000092389"/>
    </source>
</evidence>
<accession>A0A1A2TJP6</accession>
<dbReference type="PANTHER" id="PTHR24421">
    <property type="entry name" value="NITRATE/NITRITE SENSOR PROTEIN NARX-RELATED"/>
    <property type="match status" value="1"/>
</dbReference>
<dbReference type="CDD" id="cd16917">
    <property type="entry name" value="HATPase_UhpB-NarQ-NarX-like"/>
    <property type="match status" value="1"/>
</dbReference>
<dbReference type="GO" id="GO:0046983">
    <property type="term" value="F:protein dimerization activity"/>
    <property type="evidence" value="ECO:0007669"/>
    <property type="project" value="InterPro"/>
</dbReference>
<dbReference type="GO" id="GO:0005524">
    <property type="term" value="F:ATP binding"/>
    <property type="evidence" value="ECO:0007669"/>
    <property type="project" value="UniProtKB-KW"/>
</dbReference>
<dbReference type="RefSeq" id="WP_067909339.1">
    <property type="nucleotide sequence ID" value="NZ_LZJP01000071.1"/>
</dbReference>
<evidence type="ECO:0000256" key="1">
    <source>
        <dbReference type="ARBA" id="ARBA00000085"/>
    </source>
</evidence>
<dbReference type="GO" id="GO:0000155">
    <property type="term" value="F:phosphorelay sensor kinase activity"/>
    <property type="evidence" value="ECO:0007669"/>
    <property type="project" value="InterPro"/>
</dbReference>
<evidence type="ECO:0000256" key="9">
    <source>
        <dbReference type="SAM" id="Phobius"/>
    </source>
</evidence>
<feature type="transmembrane region" description="Helical" evidence="9">
    <location>
        <begin position="52"/>
        <end position="73"/>
    </location>
</feature>
<dbReference type="PANTHER" id="PTHR24421:SF10">
    <property type="entry name" value="NITRATE_NITRITE SENSOR PROTEIN NARQ"/>
    <property type="match status" value="1"/>
</dbReference>
<keyword evidence="5" id="KW-0547">Nucleotide-binding</keyword>
<keyword evidence="9" id="KW-0472">Membrane</keyword>
<dbReference type="Gene3D" id="1.20.5.1930">
    <property type="match status" value="1"/>
</dbReference>
<feature type="transmembrane region" description="Helical" evidence="9">
    <location>
        <begin position="108"/>
        <end position="136"/>
    </location>
</feature>
<gene>
    <name evidence="11" type="ORF">A5683_20815</name>
</gene>
<evidence type="ECO:0000256" key="6">
    <source>
        <dbReference type="ARBA" id="ARBA00022777"/>
    </source>
</evidence>
<organism evidence="11 12">
    <name type="scientific">Mycobacterium mantenii</name>
    <dbReference type="NCBI Taxonomy" id="560555"/>
    <lineage>
        <taxon>Bacteria</taxon>
        <taxon>Bacillati</taxon>
        <taxon>Actinomycetota</taxon>
        <taxon>Actinomycetes</taxon>
        <taxon>Mycobacteriales</taxon>
        <taxon>Mycobacteriaceae</taxon>
        <taxon>Mycobacterium</taxon>
        <taxon>Mycobacterium avium complex (MAC)</taxon>
    </lineage>
</organism>
<keyword evidence="7" id="KW-0067">ATP-binding</keyword>
<dbReference type="Gene3D" id="3.30.565.10">
    <property type="entry name" value="Histidine kinase-like ATPase, C-terminal domain"/>
    <property type="match status" value="1"/>
</dbReference>
<feature type="transmembrane region" description="Helical" evidence="9">
    <location>
        <begin position="20"/>
        <end position="45"/>
    </location>
</feature>
<reference evidence="11 12" key="1">
    <citation type="submission" date="2016-06" db="EMBL/GenBank/DDBJ databases">
        <authorList>
            <person name="Kjaerup R.B."/>
            <person name="Dalgaard T.S."/>
            <person name="Juul-Madsen H.R."/>
        </authorList>
    </citation>
    <scope>NUCLEOTIDE SEQUENCE [LARGE SCALE GENOMIC DNA]</scope>
    <source>
        <strain evidence="11 12">E152</strain>
    </source>
</reference>
<comment type="caution">
    <text evidence="11">The sequence shown here is derived from an EMBL/GenBank/DDBJ whole genome shotgun (WGS) entry which is preliminary data.</text>
</comment>
<dbReference type="AlphaFoldDB" id="A0A1A2TJP6"/>
<name>A0A1A2TJP6_MYCNT</name>
<dbReference type="OrthoDB" id="227596at2"/>
<proteinExistence type="predicted"/>
<keyword evidence="6 11" id="KW-0418">Kinase</keyword>
<dbReference type="InterPro" id="IPR036890">
    <property type="entry name" value="HATPase_C_sf"/>
</dbReference>
<keyword evidence="3" id="KW-0597">Phosphoprotein</keyword>
<sequence>MVHAAVNFLREQLRRRGELIPVGLTWASFLAVDITHVGGGVIAILQRPTADLPVGLAAFAVSAAPTLVFFFLNTKLSPLLMWASWSTATAMMLFATSTPIRADFAPALLVLLVLSIATLSSIVGGLLAAASAAALLLTASALHRLDAVLLYLAFVGAGWLLGYVMRTQRLLLAEQIEAQKLLAEHAAADERRRIAREVHDVIAHSLSITLLHVTGARRALQQDRDVDDAVEALEQAERLGRQAMADIRRTVGLLDNWPTKTAPTAPEPGIDDVAALVEGFQRAGLTVALCVEGPTDHVSAAVGLALYRITQESLANIAKHAPESKAGVVLDISPASARLAITNLVPAAVVAAPSQEGRGVRGMRQRVELLGGAIDVGPTRDGWSVCAEIPLHEGDTAWRPWWCKG</sequence>
<evidence type="ECO:0000256" key="2">
    <source>
        <dbReference type="ARBA" id="ARBA00012438"/>
    </source>
</evidence>
<keyword evidence="9" id="KW-0812">Transmembrane</keyword>
<dbReference type="EC" id="2.7.13.3" evidence="2"/>
<evidence type="ECO:0000256" key="7">
    <source>
        <dbReference type="ARBA" id="ARBA00022840"/>
    </source>
</evidence>
<feature type="transmembrane region" description="Helical" evidence="9">
    <location>
        <begin position="79"/>
        <end position="96"/>
    </location>
</feature>
<feature type="transmembrane region" description="Helical" evidence="9">
    <location>
        <begin position="148"/>
        <end position="165"/>
    </location>
</feature>
<comment type="catalytic activity">
    <reaction evidence="1">
        <text>ATP + protein L-histidine = ADP + protein N-phospho-L-histidine.</text>
        <dbReference type="EC" id="2.7.13.3"/>
    </reaction>
</comment>
<protein>
    <recommendedName>
        <fullName evidence="2">histidine kinase</fullName>
        <ecNumber evidence="2">2.7.13.3</ecNumber>
    </recommendedName>
</protein>
<evidence type="ECO:0000256" key="4">
    <source>
        <dbReference type="ARBA" id="ARBA00022679"/>
    </source>
</evidence>
<keyword evidence="8" id="KW-0902">Two-component regulatory system</keyword>
<dbReference type="Pfam" id="PF07730">
    <property type="entry name" value="HisKA_3"/>
    <property type="match status" value="1"/>
</dbReference>
<evidence type="ECO:0000256" key="5">
    <source>
        <dbReference type="ARBA" id="ARBA00022741"/>
    </source>
</evidence>
<evidence type="ECO:0000259" key="10">
    <source>
        <dbReference type="Pfam" id="PF07730"/>
    </source>
</evidence>
<dbReference type="GO" id="GO:0016020">
    <property type="term" value="C:membrane"/>
    <property type="evidence" value="ECO:0007669"/>
    <property type="project" value="InterPro"/>
</dbReference>
<keyword evidence="4" id="KW-0808">Transferase</keyword>
<dbReference type="InterPro" id="IPR050482">
    <property type="entry name" value="Sensor_HK_TwoCompSys"/>
</dbReference>
<dbReference type="EMBL" id="LZJU01000064">
    <property type="protein sequence ID" value="OBH76580.1"/>
    <property type="molecule type" value="Genomic_DNA"/>
</dbReference>